<dbReference type="GO" id="GO:0044773">
    <property type="term" value="P:mitotic DNA damage checkpoint signaling"/>
    <property type="evidence" value="ECO:0007669"/>
    <property type="project" value="TreeGrafter"/>
</dbReference>
<dbReference type="PANTHER" id="PTHR44167">
    <property type="entry name" value="OVARIAN-SPECIFIC SERINE/THREONINE-PROTEIN KINASE LOK-RELATED"/>
    <property type="match status" value="1"/>
</dbReference>
<evidence type="ECO:0000256" key="7">
    <source>
        <dbReference type="PROSITE-ProRule" id="PRU10141"/>
    </source>
</evidence>
<dbReference type="PROSITE" id="PS50011">
    <property type="entry name" value="PROTEIN_KINASE_DOM"/>
    <property type="match status" value="1"/>
</dbReference>
<dbReference type="InterPro" id="IPR017441">
    <property type="entry name" value="Protein_kinase_ATP_BS"/>
</dbReference>
<evidence type="ECO:0000256" key="9">
    <source>
        <dbReference type="SAM" id="MobiDB-lite"/>
    </source>
</evidence>
<protein>
    <recommendedName>
        <fullName evidence="1">non-specific serine/threonine protein kinase</fullName>
        <ecNumber evidence="1">2.7.11.1</ecNumber>
    </recommendedName>
</protein>
<evidence type="ECO:0000256" key="5">
    <source>
        <dbReference type="ARBA" id="ARBA00022777"/>
    </source>
</evidence>
<evidence type="ECO:0000256" key="6">
    <source>
        <dbReference type="ARBA" id="ARBA00022840"/>
    </source>
</evidence>
<keyword evidence="3" id="KW-0808">Transferase</keyword>
<keyword evidence="2 8" id="KW-0723">Serine/threonine-protein kinase</keyword>
<keyword evidence="12" id="KW-1185">Reference proteome</keyword>
<comment type="similarity">
    <text evidence="8">Belongs to the protein kinase superfamily.</text>
</comment>
<dbReference type="GO" id="GO:0005634">
    <property type="term" value="C:nucleus"/>
    <property type="evidence" value="ECO:0007669"/>
    <property type="project" value="TreeGrafter"/>
</dbReference>
<dbReference type="PANTHER" id="PTHR44167:SF23">
    <property type="entry name" value="CDC7 KINASE, ISOFORM A-RELATED"/>
    <property type="match status" value="1"/>
</dbReference>
<evidence type="ECO:0000256" key="4">
    <source>
        <dbReference type="ARBA" id="ARBA00022741"/>
    </source>
</evidence>
<evidence type="ECO:0000259" key="10">
    <source>
        <dbReference type="PROSITE" id="PS50011"/>
    </source>
</evidence>
<dbReference type="CDD" id="cd14019">
    <property type="entry name" value="STKc_Cdc7"/>
    <property type="match status" value="1"/>
</dbReference>
<dbReference type="AlphaFoldDB" id="A0A835CK64"/>
<dbReference type="Pfam" id="PF00069">
    <property type="entry name" value="Pkinase"/>
    <property type="match status" value="2"/>
</dbReference>
<reference evidence="11 12" key="1">
    <citation type="submission" date="2020-08" db="EMBL/GenBank/DDBJ databases">
        <title>Aphidius gifuensis genome sequencing and assembly.</title>
        <authorList>
            <person name="Du Z."/>
        </authorList>
    </citation>
    <scope>NUCLEOTIDE SEQUENCE [LARGE SCALE GENOMIC DNA]</scope>
    <source>
        <strain evidence="11">YNYX2018</strain>
        <tissue evidence="11">Adults</tissue>
    </source>
</reference>
<organism evidence="11 12">
    <name type="scientific">Aphidius gifuensis</name>
    <name type="common">Parasitoid wasp</name>
    <dbReference type="NCBI Taxonomy" id="684658"/>
    <lineage>
        <taxon>Eukaryota</taxon>
        <taxon>Metazoa</taxon>
        <taxon>Ecdysozoa</taxon>
        <taxon>Arthropoda</taxon>
        <taxon>Hexapoda</taxon>
        <taxon>Insecta</taxon>
        <taxon>Pterygota</taxon>
        <taxon>Neoptera</taxon>
        <taxon>Endopterygota</taxon>
        <taxon>Hymenoptera</taxon>
        <taxon>Apocrita</taxon>
        <taxon>Ichneumonoidea</taxon>
        <taxon>Braconidae</taxon>
        <taxon>Aphidiinae</taxon>
        <taxon>Aphidius</taxon>
    </lineage>
</organism>
<keyword evidence="5" id="KW-0418">Kinase</keyword>
<dbReference type="SMART" id="SM00220">
    <property type="entry name" value="S_TKc"/>
    <property type="match status" value="1"/>
</dbReference>
<dbReference type="OrthoDB" id="10020333at2759"/>
<proteinExistence type="inferred from homology"/>
<dbReference type="GO" id="GO:0005524">
    <property type="term" value="F:ATP binding"/>
    <property type="evidence" value="ECO:0007669"/>
    <property type="project" value="UniProtKB-UniRule"/>
</dbReference>
<gene>
    <name evidence="11" type="ORF">HCN44_003271</name>
</gene>
<feature type="region of interest" description="Disordered" evidence="9">
    <location>
        <begin position="187"/>
        <end position="211"/>
    </location>
</feature>
<dbReference type="Gene3D" id="3.30.200.20">
    <property type="entry name" value="Phosphorylase Kinase, domain 1"/>
    <property type="match status" value="1"/>
</dbReference>
<name>A0A835CK64_APHGI</name>
<dbReference type="PROSITE" id="PS00107">
    <property type="entry name" value="PROTEIN_KINASE_ATP"/>
    <property type="match status" value="1"/>
</dbReference>
<evidence type="ECO:0000313" key="12">
    <source>
        <dbReference type="Proteomes" id="UP000639338"/>
    </source>
</evidence>
<dbReference type="Gene3D" id="1.10.510.10">
    <property type="entry name" value="Transferase(Phosphotransferase) domain 1"/>
    <property type="match status" value="1"/>
</dbReference>
<feature type="compositionally biased region" description="Basic and acidic residues" evidence="9">
    <location>
        <begin position="190"/>
        <end position="208"/>
    </location>
</feature>
<evidence type="ECO:0000256" key="3">
    <source>
        <dbReference type="ARBA" id="ARBA00022679"/>
    </source>
</evidence>
<accession>A0A835CK64</accession>
<evidence type="ECO:0000256" key="2">
    <source>
        <dbReference type="ARBA" id="ARBA00022527"/>
    </source>
</evidence>
<dbReference type="InterPro" id="IPR008271">
    <property type="entry name" value="Ser/Thr_kinase_AS"/>
</dbReference>
<feature type="binding site" evidence="7">
    <location>
        <position position="66"/>
    </location>
    <ligand>
        <name>ATP</name>
        <dbReference type="ChEBI" id="CHEBI:30616"/>
    </ligand>
</feature>
<evidence type="ECO:0000256" key="1">
    <source>
        <dbReference type="ARBA" id="ARBA00012513"/>
    </source>
</evidence>
<dbReference type="EMBL" id="JACMRX010000006">
    <property type="protein sequence ID" value="KAF7987509.1"/>
    <property type="molecule type" value="Genomic_DNA"/>
</dbReference>
<keyword evidence="6 7" id="KW-0067">ATP-binding</keyword>
<dbReference type="InterPro" id="IPR011009">
    <property type="entry name" value="Kinase-like_dom_sf"/>
</dbReference>
<feature type="domain" description="Protein kinase" evidence="10">
    <location>
        <begin position="35"/>
        <end position="384"/>
    </location>
</feature>
<sequence>MSVAANNSQNGEEETYQEAAIEKMLDNLPVLRQLFNVHFKIGEGTFSNVYLATMKSSKESKKFAIKHLIPTYPENRIARELQCLQEIGGADNVVGIEFCVRNEGSVAFVMPYMRHTKFTDYFYNMDNLELKNYMRALMIALRKVHLFNVLHRDVKPSNFLYDRRNRKYLLVDFGLAQNCNDTKALVTKQQVDDHRQRKKTDENNRKLSTESLNKSENLNTCNCFGKPSVCSICTVKPSQVASRAGTPGYRAPEVLFKYIHQTSAIDIWASGIIMLCIMSATLPFFRCPDDCTALAEITTVFGTTKMTQCARKLGKKFITSETLPGIDLKTLCQKLRSRSKSPQNDKTPLEENYSTEAYDLLTRLLDVDFKTRITADEALNHPFLKV</sequence>
<comment type="caution">
    <text evidence="11">The sequence shown here is derived from an EMBL/GenBank/DDBJ whole genome shotgun (WGS) entry which is preliminary data.</text>
</comment>
<evidence type="ECO:0000256" key="8">
    <source>
        <dbReference type="RuleBase" id="RU000304"/>
    </source>
</evidence>
<dbReference type="Proteomes" id="UP000639338">
    <property type="component" value="Unassembled WGS sequence"/>
</dbReference>
<dbReference type="SUPFAM" id="SSF56112">
    <property type="entry name" value="Protein kinase-like (PK-like)"/>
    <property type="match status" value="1"/>
</dbReference>
<keyword evidence="4 7" id="KW-0547">Nucleotide-binding</keyword>
<dbReference type="InterPro" id="IPR000719">
    <property type="entry name" value="Prot_kinase_dom"/>
</dbReference>
<evidence type="ECO:0000313" key="11">
    <source>
        <dbReference type="EMBL" id="KAF7987509.1"/>
    </source>
</evidence>
<dbReference type="PROSITE" id="PS00108">
    <property type="entry name" value="PROTEIN_KINASE_ST"/>
    <property type="match status" value="1"/>
</dbReference>
<dbReference type="GO" id="GO:0004674">
    <property type="term" value="F:protein serine/threonine kinase activity"/>
    <property type="evidence" value="ECO:0007669"/>
    <property type="project" value="UniProtKB-KW"/>
</dbReference>
<dbReference type="EC" id="2.7.11.1" evidence="1"/>